<comment type="caution">
    <text evidence="2">The sequence shown here is derived from an EMBL/GenBank/DDBJ whole genome shotgun (WGS) entry which is preliminary data.</text>
</comment>
<evidence type="ECO:0000313" key="2">
    <source>
        <dbReference type="EMBL" id="MFC4359334.1"/>
    </source>
</evidence>
<dbReference type="InterPro" id="IPR043903">
    <property type="entry name" value="DUF5785"/>
</dbReference>
<reference evidence="2 3" key="1">
    <citation type="journal article" date="2019" name="Int. J. Syst. Evol. Microbiol.">
        <title>The Global Catalogue of Microorganisms (GCM) 10K type strain sequencing project: providing services to taxonomists for standard genome sequencing and annotation.</title>
        <authorList>
            <consortium name="The Broad Institute Genomics Platform"/>
            <consortium name="The Broad Institute Genome Sequencing Center for Infectious Disease"/>
            <person name="Wu L."/>
            <person name="Ma J."/>
        </authorList>
    </citation>
    <scope>NUCLEOTIDE SEQUENCE [LARGE SCALE GENOMIC DNA]</scope>
    <source>
        <strain evidence="2 3">CGMCC 1.12553</strain>
    </source>
</reference>
<name>A0ABD5PEQ4_9EURY</name>
<protein>
    <submittedName>
        <fullName evidence="2">DUF5785 family protein</fullName>
    </submittedName>
</protein>
<organism evidence="2 3">
    <name type="scientific">Halobium salinum</name>
    <dbReference type="NCBI Taxonomy" id="1364940"/>
    <lineage>
        <taxon>Archaea</taxon>
        <taxon>Methanobacteriati</taxon>
        <taxon>Methanobacteriota</taxon>
        <taxon>Stenosarchaea group</taxon>
        <taxon>Halobacteria</taxon>
        <taxon>Halobacteriales</taxon>
        <taxon>Haloferacaceae</taxon>
        <taxon>Halobium</taxon>
    </lineage>
</organism>
<dbReference type="RefSeq" id="WP_267622758.1">
    <property type="nucleotide sequence ID" value="NZ_JAODIW010000006.1"/>
</dbReference>
<accession>A0ABD5PEQ4</accession>
<dbReference type="Proteomes" id="UP001595921">
    <property type="component" value="Unassembled WGS sequence"/>
</dbReference>
<evidence type="ECO:0000313" key="3">
    <source>
        <dbReference type="Proteomes" id="UP001595921"/>
    </source>
</evidence>
<gene>
    <name evidence="2" type="ORF">ACFO0N_15430</name>
</gene>
<sequence length="108" mass="12526">MSADWPHDPDGEEGSEGGRKYGHAVIAKKIDEDEDFPLSREEFVAEYGDDPVRIDYETVVSVRDVFDGIDQDEYEDFPDLHRALGRNMREKGYWFYEGAEEFVAKKSR</sequence>
<proteinExistence type="predicted"/>
<keyword evidence="3" id="KW-1185">Reference proteome</keyword>
<feature type="region of interest" description="Disordered" evidence="1">
    <location>
        <begin position="1"/>
        <end position="22"/>
    </location>
</feature>
<dbReference type="AlphaFoldDB" id="A0ABD5PEQ4"/>
<dbReference type="Pfam" id="PF19098">
    <property type="entry name" value="DUF5785"/>
    <property type="match status" value="1"/>
</dbReference>
<evidence type="ECO:0000256" key="1">
    <source>
        <dbReference type="SAM" id="MobiDB-lite"/>
    </source>
</evidence>
<dbReference type="EMBL" id="JBHSDS010000008">
    <property type="protein sequence ID" value="MFC4359334.1"/>
    <property type="molecule type" value="Genomic_DNA"/>
</dbReference>